<sequence>MILFNNFFSFLLVFNVHSREHHDTCVCILLLACKQGATHALCEALFYFFCGVKNRTGVMTASTGGGGSCLSMSLSALKRLDPYISSITDLASQVALYTFNNTTNEWEKTDVEGTLFVYNRFASPRHGFTILNRLSMDNLTEPITKDLDFQLQHPFLLYRNARLSIYGIWFYDKKDCQRIAKLMKNLAGQEQQLQPQMEIGSVSPRSAEQGVDIMQMLTKARDDYDKGKLSEPKEIGSGGVIYGNPHLIKPIPLKPAQDTHIQGQQQQDTEMDTKHLSVVTLFGAQSKPDSISPQTTSTVSRVGPPRSGVARSLSYDDPSPAGGAVVSNTPMQHCPAIHKLMSGSLLQPLSESPESRLCENGAVQNQPDPIQKLLMNPLPVAGTPGMPSLLLNQGESGVGPQIHPKAKASGLVPAQHLLYVPNKAPPAGVAGNVVSPHELLQRLTLVQQEQELHPHQELLQPSLTTSSSSLSKTNSTQVSSPQRIPATVAPTLLLSPSVFTQTKTTRAEPEPVEIRALSKTQLQATLLHLIKNDASFLDTIYEAYVSRLAADSSSKPF</sequence>
<evidence type="ECO:0000313" key="15">
    <source>
        <dbReference type="Proteomes" id="UP000694701"/>
    </source>
</evidence>
<evidence type="ECO:0000256" key="10">
    <source>
        <dbReference type="ARBA" id="ARBA00047661"/>
    </source>
</evidence>
<comment type="catalytic activity">
    <reaction evidence="10">
        <text>a 5'-end (N(7)-methyl 5'-triphosphoguanosine)-ribonucleoside in mRNA + H2O = N(7)-methyl-GDP + a 5'-end phospho-ribonucleoside in mRNA + 2 H(+)</text>
        <dbReference type="Rhea" id="RHEA:67484"/>
        <dbReference type="Rhea" id="RHEA-COMP:15692"/>
        <dbReference type="Rhea" id="RHEA-COMP:17167"/>
        <dbReference type="ChEBI" id="CHEBI:15377"/>
        <dbReference type="ChEBI" id="CHEBI:15378"/>
        <dbReference type="ChEBI" id="CHEBI:63714"/>
        <dbReference type="ChEBI" id="CHEBI:138282"/>
        <dbReference type="ChEBI" id="CHEBI:156461"/>
        <dbReference type="EC" id="3.6.1.62"/>
    </reaction>
    <physiologicalReaction direction="left-to-right" evidence="10">
        <dbReference type="Rhea" id="RHEA:67485"/>
    </physiologicalReaction>
</comment>
<keyword evidence="6" id="KW-0378">Hydrolase</keyword>
<evidence type="ECO:0000256" key="5">
    <source>
        <dbReference type="ARBA" id="ARBA00022553"/>
    </source>
</evidence>
<dbReference type="CDD" id="cd09804">
    <property type="entry name" value="Dcp1"/>
    <property type="match status" value="1"/>
</dbReference>
<comment type="subcellular location">
    <subcellularLocation>
        <location evidence="2">Cytoplasm</location>
    </subcellularLocation>
    <subcellularLocation>
        <location evidence="1">Nucleus</location>
    </subcellularLocation>
</comment>
<evidence type="ECO:0000256" key="4">
    <source>
        <dbReference type="ARBA" id="ARBA00022490"/>
    </source>
</evidence>
<dbReference type="SUPFAM" id="SSF50729">
    <property type="entry name" value="PH domain-like"/>
    <property type="match status" value="1"/>
</dbReference>
<evidence type="ECO:0000256" key="6">
    <source>
        <dbReference type="ARBA" id="ARBA00022801"/>
    </source>
</evidence>
<evidence type="ECO:0000256" key="2">
    <source>
        <dbReference type="ARBA" id="ARBA00004496"/>
    </source>
</evidence>
<dbReference type="GO" id="GO:0008047">
    <property type="term" value="F:enzyme activator activity"/>
    <property type="evidence" value="ECO:0007669"/>
    <property type="project" value="InterPro"/>
</dbReference>
<protein>
    <recommendedName>
        <fullName evidence="9">5'-(N(7)-methylguanosine 5'-triphospho)-[mRNA] hydrolase</fullName>
        <ecNumber evidence="9">3.6.1.62</ecNumber>
    </recommendedName>
</protein>
<dbReference type="Gene3D" id="2.30.29.30">
    <property type="entry name" value="Pleckstrin-homology domain (PH domain)/Phosphotyrosine-binding domain (PTB)"/>
    <property type="match status" value="1"/>
</dbReference>
<reference evidence="14" key="1">
    <citation type="submission" date="2025-08" db="UniProtKB">
        <authorList>
            <consortium name="Ensembl"/>
        </authorList>
    </citation>
    <scope>IDENTIFICATION</scope>
</reference>
<feature type="region of interest" description="Disordered" evidence="11">
    <location>
        <begin position="286"/>
        <end position="320"/>
    </location>
</feature>
<dbReference type="Pfam" id="PF16741">
    <property type="entry name" value="mRNA_decap_C"/>
    <property type="match status" value="1"/>
</dbReference>
<feature type="compositionally biased region" description="Low complexity" evidence="11">
    <location>
        <begin position="457"/>
        <end position="480"/>
    </location>
</feature>
<dbReference type="GO" id="GO:0005634">
    <property type="term" value="C:nucleus"/>
    <property type="evidence" value="ECO:0007669"/>
    <property type="project" value="UniProtKB-SubCell"/>
</dbReference>
<keyword evidence="7" id="KW-0866">Nonsense-mediated mRNA decay</keyword>
<keyword evidence="4" id="KW-0963">Cytoplasm</keyword>
<dbReference type="InterPro" id="IPR010334">
    <property type="entry name" value="Dcp1"/>
</dbReference>
<evidence type="ECO:0000256" key="8">
    <source>
        <dbReference type="ARBA" id="ARBA00023242"/>
    </source>
</evidence>
<evidence type="ECO:0000256" key="1">
    <source>
        <dbReference type="ARBA" id="ARBA00004123"/>
    </source>
</evidence>
<dbReference type="InterPro" id="IPR031953">
    <property type="entry name" value="mRNA_decap_C"/>
</dbReference>
<keyword evidence="8" id="KW-0539">Nucleus</keyword>
<evidence type="ECO:0000313" key="14">
    <source>
        <dbReference type="Ensembl" id="ENSCCRP00020033164.1"/>
    </source>
</evidence>
<dbReference type="EC" id="3.6.1.62" evidence="9"/>
<dbReference type="GO" id="GO:0000932">
    <property type="term" value="C:P-body"/>
    <property type="evidence" value="ECO:0007669"/>
    <property type="project" value="TreeGrafter"/>
</dbReference>
<dbReference type="PANTHER" id="PTHR16290">
    <property type="entry name" value="TRANSCRIPTION FACTOR SMIF DECAPPING ENZYME DCP1"/>
    <property type="match status" value="1"/>
</dbReference>
<dbReference type="GO" id="GO:0031087">
    <property type="term" value="P:deadenylation-independent decapping of nuclear-transcribed mRNA"/>
    <property type="evidence" value="ECO:0007669"/>
    <property type="project" value="TreeGrafter"/>
</dbReference>
<dbReference type="GO" id="GO:0000290">
    <property type="term" value="P:deadenylation-dependent decapping of nuclear-transcribed mRNA"/>
    <property type="evidence" value="ECO:0007669"/>
    <property type="project" value="InterPro"/>
</dbReference>
<dbReference type="PANTHER" id="PTHR16290:SF5">
    <property type="entry name" value="MRNA-DECAPPING ENZYME 1B"/>
    <property type="match status" value="1"/>
</dbReference>
<dbReference type="Ensembl" id="ENSCCRT00020036266.1">
    <property type="protein sequence ID" value="ENSCCRP00020033164.1"/>
    <property type="gene ID" value="ENSCCRG00020014972.1"/>
</dbReference>
<dbReference type="Gene3D" id="6.10.140.2030">
    <property type="match status" value="1"/>
</dbReference>
<dbReference type="FunFam" id="2.30.29.30:FF:000097">
    <property type="entry name" value="Putative mRNA-decapping enzyme 1A"/>
    <property type="match status" value="1"/>
</dbReference>
<proteinExistence type="inferred from homology"/>
<dbReference type="Pfam" id="PF06058">
    <property type="entry name" value="DCP1"/>
    <property type="match status" value="1"/>
</dbReference>
<dbReference type="InterPro" id="IPR011993">
    <property type="entry name" value="PH-like_dom_sf"/>
</dbReference>
<feature type="signal peptide" evidence="12">
    <location>
        <begin position="1"/>
        <end position="18"/>
    </location>
</feature>
<evidence type="ECO:0000256" key="9">
    <source>
        <dbReference type="ARBA" id="ARBA00026102"/>
    </source>
</evidence>
<evidence type="ECO:0000256" key="3">
    <source>
        <dbReference type="ARBA" id="ARBA00008778"/>
    </source>
</evidence>
<dbReference type="GO" id="GO:0003729">
    <property type="term" value="F:mRNA binding"/>
    <property type="evidence" value="ECO:0007669"/>
    <property type="project" value="TreeGrafter"/>
</dbReference>
<keyword evidence="12" id="KW-0732">Signal</keyword>
<comment type="similarity">
    <text evidence="3">Belongs to the DCP1 family.</text>
</comment>
<feature type="chain" id="PRO_5034059738" description="5'-(N(7)-methylguanosine 5'-triphospho)-[mRNA] hydrolase" evidence="12">
    <location>
        <begin position="19"/>
        <end position="557"/>
    </location>
</feature>
<evidence type="ECO:0000256" key="12">
    <source>
        <dbReference type="SAM" id="SignalP"/>
    </source>
</evidence>
<feature type="compositionally biased region" description="Polar residues" evidence="11">
    <location>
        <begin position="287"/>
        <end position="300"/>
    </location>
</feature>
<dbReference type="GO" id="GO:0140933">
    <property type="term" value="F:5'-(N(7)-methylguanosine 5'-triphospho)-[mRNA] hydrolase activity"/>
    <property type="evidence" value="ECO:0007669"/>
    <property type="project" value="UniProtKB-EC"/>
</dbReference>
<keyword evidence="5" id="KW-0597">Phosphoprotein</keyword>
<evidence type="ECO:0000259" key="13">
    <source>
        <dbReference type="Pfam" id="PF16741"/>
    </source>
</evidence>
<feature type="region of interest" description="Disordered" evidence="11">
    <location>
        <begin position="456"/>
        <end position="483"/>
    </location>
</feature>
<feature type="domain" description="mRNA-decapping enzyme C-terminal" evidence="13">
    <location>
        <begin position="515"/>
        <end position="556"/>
    </location>
</feature>
<name>A0A8C2DYP2_CYPCA</name>
<evidence type="ECO:0000256" key="7">
    <source>
        <dbReference type="ARBA" id="ARBA00023161"/>
    </source>
</evidence>
<organism evidence="14 15">
    <name type="scientific">Cyprinus carpio</name>
    <name type="common">Common carp</name>
    <dbReference type="NCBI Taxonomy" id="7962"/>
    <lineage>
        <taxon>Eukaryota</taxon>
        <taxon>Metazoa</taxon>
        <taxon>Chordata</taxon>
        <taxon>Craniata</taxon>
        <taxon>Vertebrata</taxon>
        <taxon>Euteleostomi</taxon>
        <taxon>Actinopterygii</taxon>
        <taxon>Neopterygii</taxon>
        <taxon>Teleostei</taxon>
        <taxon>Ostariophysi</taxon>
        <taxon>Cypriniformes</taxon>
        <taxon>Cyprinidae</taxon>
        <taxon>Cyprininae</taxon>
        <taxon>Cyprinus</taxon>
    </lineage>
</organism>
<accession>A0A8C2DYP2</accession>
<dbReference type="AlphaFoldDB" id="A0A8C2DYP2"/>
<evidence type="ECO:0000256" key="11">
    <source>
        <dbReference type="SAM" id="MobiDB-lite"/>
    </source>
</evidence>
<dbReference type="GO" id="GO:0000184">
    <property type="term" value="P:nuclear-transcribed mRNA catabolic process, nonsense-mediated decay"/>
    <property type="evidence" value="ECO:0007669"/>
    <property type="project" value="UniProtKB-KW"/>
</dbReference>
<dbReference type="Proteomes" id="UP000694701">
    <property type="component" value="Unplaced"/>
</dbReference>